<evidence type="ECO:0000259" key="2">
    <source>
        <dbReference type="PROSITE" id="PS50213"/>
    </source>
</evidence>
<accession>A0ABX8ZFR1</accession>
<name>A0ABX8ZFR1_9SPHN</name>
<dbReference type="RefSeq" id="WP_221421959.1">
    <property type="nucleotide sequence ID" value="NZ_CP081297.1"/>
</dbReference>
<feature type="chain" id="PRO_5045187648" evidence="1">
    <location>
        <begin position="25"/>
        <end position="187"/>
    </location>
</feature>
<keyword evidence="1" id="KW-0732">Signal</keyword>
<dbReference type="PANTHER" id="PTHR10900">
    <property type="entry name" value="PERIOSTIN-RELATED"/>
    <property type="match status" value="1"/>
</dbReference>
<protein>
    <submittedName>
        <fullName evidence="3">Fasciclin domain-containing protein</fullName>
    </submittedName>
</protein>
<gene>
    <name evidence="3" type="ORF">K3166_09175</name>
</gene>
<dbReference type="PANTHER" id="PTHR10900:SF77">
    <property type="entry name" value="FI19380P1"/>
    <property type="match status" value="1"/>
</dbReference>
<dbReference type="InterPro" id="IPR036378">
    <property type="entry name" value="FAS1_dom_sf"/>
</dbReference>
<dbReference type="SUPFAM" id="SSF82153">
    <property type="entry name" value="FAS1 domain"/>
    <property type="match status" value="1"/>
</dbReference>
<dbReference type="SMART" id="SM00554">
    <property type="entry name" value="FAS1"/>
    <property type="match status" value="1"/>
</dbReference>
<sequence length="187" mass="18711">MKMTRNHFAHVFAIVGLAALPACSDATDNNATDGVTSGDVNLTLAAALGDSDDLGTLTGAVANAGLNAVFDGAGSYTLLAPTDAAFEALGEDGKTLLSEAQKPILVGILREHVLPGHMRPEDISAAIDKANGSVTMTTLGGGEVTFTRDGETLTVTNSAGTTAAFTGTALAASNGVVIPIGTVLTPQ</sequence>
<organism evidence="3 4">
    <name type="scientific">Qipengyuania psychrotolerans</name>
    <dbReference type="NCBI Taxonomy" id="2867238"/>
    <lineage>
        <taxon>Bacteria</taxon>
        <taxon>Pseudomonadati</taxon>
        <taxon>Pseudomonadota</taxon>
        <taxon>Alphaproteobacteria</taxon>
        <taxon>Sphingomonadales</taxon>
        <taxon>Erythrobacteraceae</taxon>
        <taxon>Qipengyuania</taxon>
    </lineage>
</organism>
<evidence type="ECO:0000256" key="1">
    <source>
        <dbReference type="SAM" id="SignalP"/>
    </source>
</evidence>
<evidence type="ECO:0000313" key="4">
    <source>
        <dbReference type="Proteomes" id="UP000824280"/>
    </source>
</evidence>
<reference evidence="3 4" key="1">
    <citation type="submission" date="2021-08" db="EMBL/GenBank/DDBJ databases">
        <title>Comparative Genomics Analysis of the Genus Qipengyuania Reveals Extensive Genetic Diversity and Metabolic Versatility, Including the Description of Fifteen Novel Species.</title>
        <authorList>
            <person name="Liu Y."/>
        </authorList>
    </citation>
    <scope>NUCLEOTIDE SEQUENCE [LARGE SCALE GENOMIC DNA]</scope>
    <source>
        <strain evidence="3 4">1XM2-8</strain>
    </source>
</reference>
<dbReference type="InterPro" id="IPR000782">
    <property type="entry name" value="FAS1_domain"/>
</dbReference>
<proteinExistence type="predicted"/>
<dbReference type="InterPro" id="IPR050904">
    <property type="entry name" value="Adhesion/Biosynth-related"/>
</dbReference>
<dbReference type="PROSITE" id="PS50213">
    <property type="entry name" value="FAS1"/>
    <property type="match status" value="1"/>
</dbReference>
<dbReference type="EMBL" id="CP081297">
    <property type="protein sequence ID" value="QZD86414.1"/>
    <property type="molecule type" value="Genomic_DNA"/>
</dbReference>
<feature type="signal peptide" evidence="1">
    <location>
        <begin position="1"/>
        <end position="24"/>
    </location>
</feature>
<keyword evidence="4" id="KW-1185">Reference proteome</keyword>
<dbReference type="Proteomes" id="UP000824280">
    <property type="component" value="Chromosome"/>
</dbReference>
<evidence type="ECO:0000313" key="3">
    <source>
        <dbReference type="EMBL" id="QZD86414.1"/>
    </source>
</evidence>
<feature type="domain" description="FAS1" evidence="2">
    <location>
        <begin position="41"/>
        <end position="184"/>
    </location>
</feature>
<dbReference type="Pfam" id="PF02469">
    <property type="entry name" value="Fasciclin"/>
    <property type="match status" value="1"/>
</dbReference>
<dbReference type="Gene3D" id="2.30.180.10">
    <property type="entry name" value="FAS1 domain"/>
    <property type="match status" value="1"/>
</dbReference>